<evidence type="ECO:0000313" key="2">
    <source>
        <dbReference type="Proteomes" id="UP001596353"/>
    </source>
</evidence>
<keyword evidence="2" id="KW-1185">Reference proteome</keyword>
<accession>A0ABW2B0T0</accession>
<reference evidence="2" key="1">
    <citation type="journal article" date="2019" name="Int. J. Syst. Evol. Microbiol.">
        <title>The Global Catalogue of Microorganisms (GCM) 10K type strain sequencing project: providing services to taxonomists for standard genome sequencing and annotation.</title>
        <authorList>
            <consortium name="The Broad Institute Genomics Platform"/>
            <consortium name="The Broad Institute Genome Sequencing Center for Infectious Disease"/>
            <person name="Wu L."/>
            <person name="Ma J."/>
        </authorList>
    </citation>
    <scope>NUCLEOTIDE SEQUENCE [LARGE SCALE GENOMIC DNA]</scope>
    <source>
        <strain evidence="2">CCUG 66188</strain>
    </source>
</reference>
<evidence type="ECO:0008006" key="3">
    <source>
        <dbReference type="Google" id="ProtNLM"/>
    </source>
</evidence>
<organism evidence="1 2">
    <name type="scientific">Sulfitobacter porphyrae</name>
    <dbReference type="NCBI Taxonomy" id="1246864"/>
    <lineage>
        <taxon>Bacteria</taxon>
        <taxon>Pseudomonadati</taxon>
        <taxon>Pseudomonadota</taxon>
        <taxon>Alphaproteobacteria</taxon>
        <taxon>Rhodobacterales</taxon>
        <taxon>Roseobacteraceae</taxon>
        <taxon>Sulfitobacter</taxon>
    </lineage>
</organism>
<gene>
    <name evidence="1" type="ORF">ACFQFQ_06050</name>
</gene>
<sequence>MKRYRAAGGIAQEKGRFVSAQIPNPGRKDHRTLLKTLDRRVLTENVQFLLRQSGPKTDPWFATYR</sequence>
<proteinExistence type="predicted"/>
<comment type="caution">
    <text evidence="1">The sequence shown here is derived from an EMBL/GenBank/DDBJ whole genome shotgun (WGS) entry which is preliminary data.</text>
</comment>
<evidence type="ECO:0000313" key="1">
    <source>
        <dbReference type="EMBL" id="MFC6759157.1"/>
    </source>
</evidence>
<name>A0ABW2B0T0_9RHOB</name>
<dbReference type="EMBL" id="JBHSWG010000001">
    <property type="protein sequence ID" value="MFC6759157.1"/>
    <property type="molecule type" value="Genomic_DNA"/>
</dbReference>
<protein>
    <recommendedName>
        <fullName evidence="3">Transposase</fullName>
    </recommendedName>
</protein>
<dbReference type="Proteomes" id="UP001596353">
    <property type="component" value="Unassembled WGS sequence"/>
</dbReference>